<dbReference type="EMBL" id="JAMKFB020000001">
    <property type="protein sequence ID" value="KAL0202776.1"/>
    <property type="molecule type" value="Genomic_DNA"/>
</dbReference>
<keyword evidence="3" id="KW-0732">Signal</keyword>
<feature type="non-terminal residue" evidence="4">
    <location>
        <position position="74"/>
    </location>
</feature>
<evidence type="ECO:0000256" key="1">
    <source>
        <dbReference type="ARBA" id="ARBA00007251"/>
    </source>
</evidence>
<accession>A0ABD0RWP4</accession>
<keyword evidence="5" id="KW-1185">Reference proteome</keyword>
<feature type="signal peptide" evidence="3">
    <location>
        <begin position="1"/>
        <end position="24"/>
    </location>
</feature>
<dbReference type="Proteomes" id="UP001529510">
    <property type="component" value="Unassembled WGS sequence"/>
</dbReference>
<evidence type="ECO:0000256" key="2">
    <source>
        <dbReference type="RuleBase" id="RU003814"/>
    </source>
</evidence>
<evidence type="ECO:0008006" key="6">
    <source>
        <dbReference type="Google" id="ProtNLM"/>
    </source>
</evidence>
<dbReference type="Pfam" id="PF01008">
    <property type="entry name" value="IF-2B"/>
    <property type="match status" value="1"/>
</dbReference>
<protein>
    <recommendedName>
        <fullName evidence="6">Methylthioribose-1-phosphate isomerase</fullName>
    </recommendedName>
</protein>
<evidence type="ECO:0000313" key="4">
    <source>
        <dbReference type="EMBL" id="KAL0202776.1"/>
    </source>
</evidence>
<dbReference type="InterPro" id="IPR027363">
    <property type="entry name" value="M1Pi_N"/>
</dbReference>
<comment type="similarity">
    <text evidence="1 2">Belongs to the eIF-2B alpha/beta/delta subunits family.</text>
</comment>
<sequence>VRGAPAIAIVGCLSLAVELRAGAGGDDLVSFIRDSLCHLTSARPTAVNMGRAARELMEFTENESMEKNTEQLRD</sequence>
<gene>
    <name evidence="4" type="ORF">M9458_000794</name>
</gene>
<dbReference type="InterPro" id="IPR037171">
    <property type="entry name" value="NagB/RpiA_transferase-like"/>
</dbReference>
<evidence type="ECO:0000313" key="5">
    <source>
        <dbReference type="Proteomes" id="UP001529510"/>
    </source>
</evidence>
<feature type="chain" id="PRO_5044858733" description="Methylthioribose-1-phosphate isomerase" evidence="3">
    <location>
        <begin position="25"/>
        <end position="74"/>
    </location>
</feature>
<dbReference type="PANTHER" id="PTHR43475:SF1">
    <property type="entry name" value="METHYLTHIORIBOSE-1-PHOSPHATE ISOMERASE"/>
    <property type="match status" value="1"/>
</dbReference>
<dbReference type="SUPFAM" id="SSF100950">
    <property type="entry name" value="NagB/RpiA/CoA transferase-like"/>
    <property type="match status" value="1"/>
</dbReference>
<comment type="caution">
    <text evidence="4">The sequence shown here is derived from an EMBL/GenBank/DDBJ whole genome shotgun (WGS) entry which is preliminary data.</text>
</comment>
<organism evidence="4 5">
    <name type="scientific">Cirrhinus mrigala</name>
    <name type="common">Mrigala</name>
    <dbReference type="NCBI Taxonomy" id="683832"/>
    <lineage>
        <taxon>Eukaryota</taxon>
        <taxon>Metazoa</taxon>
        <taxon>Chordata</taxon>
        <taxon>Craniata</taxon>
        <taxon>Vertebrata</taxon>
        <taxon>Euteleostomi</taxon>
        <taxon>Actinopterygii</taxon>
        <taxon>Neopterygii</taxon>
        <taxon>Teleostei</taxon>
        <taxon>Ostariophysi</taxon>
        <taxon>Cypriniformes</taxon>
        <taxon>Cyprinidae</taxon>
        <taxon>Labeoninae</taxon>
        <taxon>Labeonini</taxon>
        <taxon>Cirrhinus</taxon>
    </lineage>
</organism>
<dbReference type="PANTHER" id="PTHR43475">
    <property type="entry name" value="METHYLTHIORIBOSE-1-PHOSPHATE ISOMERASE"/>
    <property type="match status" value="1"/>
</dbReference>
<name>A0ABD0RWP4_CIRMR</name>
<feature type="non-terminal residue" evidence="4">
    <location>
        <position position="1"/>
    </location>
</feature>
<reference evidence="4 5" key="1">
    <citation type="submission" date="2024-05" db="EMBL/GenBank/DDBJ databases">
        <title>Genome sequencing and assembly of Indian major carp, Cirrhinus mrigala (Hamilton, 1822).</title>
        <authorList>
            <person name="Mohindra V."/>
            <person name="Chowdhury L.M."/>
            <person name="Lal K."/>
            <person name="Jena J.K."/>
        </authorList>
    </citation>
    <scope>NUCLEOTIDE SEQUENCE [LARGE SCALE GENOMIC DNA]</scope>
    <source>
        <strain evidence="4">CM1030</strain>
        <tissue evidence="4">Blood</tissue>
    </source>
</reference>
<evidence type="ECO:0000256" key="3">
    <source>
        <dbReference type="SAM" id="SignalP"/>
    </source>
</evidence>
<dbReference type="InterPro" id="IPR000649">
    <property type="entry name" value="IF-2B-related"/>
</dbReference>
<dbReference type="Gene3D" id="1.20.120.420">
    <property type="entry name" value="translation initiation factor eif-2b, domain 1"/>
    <property type="match status" value="1"/>
</dbReference>
<proteinExistence type="inferred from homology"/>
<dbReference type="AlphaFoldDB" id="A0ABD0RWP4"/>